<dbReference type="RefSeq" id="WP_103933955.1">
    <property type="nucleotide sequence ID" value="NZ_FNVA01000005.1"/>
</dbReference>
<gene>
    <name evidence="2" type="ORF">SAMN05421819_3090</name>
</gene>
<proteinExistence type="predicted"/>
<keyword evidence="3" id="KW-1185">Reference proteome</keyword>
<dbReference type="AlphaFoldDB" id="A0A1H6AEF3"/>
<dbReference type="Proteomes" id="UP000236728">
    <property type="component" value="Unassembled WGS sequence"/>
</dbReference>
<name>A0A1H6AEF3_9BACT</name>
<accession>A0A1H6AEF3</accession>
<evidence type="ECO:0000313" key="2">
    <source>
        <dbReference type="EMBL" id="SEG46762.1"/>
    </source>
</evidence>
<feature type="compositionally biased region" description="Basic and acidic residues" evidence="1">
    <location>
        <begin position="191"/>
        <end position="201"/>
    </location>
</feature>
<organism evidence="2 3">
    <name type="scientific">Bryocella elongata</name>
    <dbReference type="NCBI Taxonomy" id="863522"/>
    <lineage>
        <taxon>Bacteria</taxon>
        <taxon>Pseudomonadati</taxon>
        <taxon>Acidobacteriota</taxon>
        <taxon>Terriglobia</taxon>
        <taxon>Terriglobales</taxon>
        <taxon>Acidobacteriaceae</taxon>
        <taxon>Bryocella</taxon>
    </lineage>
</organism>
<sequence length="209" mass="24318">MKFYQRYPTRKELQLRQEFAAFFNAPIFTWDWYVTLTMDRGLTPAVARGLRDSFFREVAEYCHITAILWVEESKPSGLGFAGNGIHFHLLLECKDMDPSRVKAHWERACYGGKRCKGNEQRRGVDVNETMGGSAYIVRFVSSISATYYMLKDHHIDPDAWGLIDTLGSRRLPPTKTQIRRMQRIAAKRRQHEQSHRGDFRYDIPVSPIS</sequence>
<protein>
    <submittedName>
        <fullName evidence="2">Uncharacterized protein</fullName>
    </submittedName>
</protein>
<dbReference type="EMBL" id="FNVA01000005">
    <property type="protein sequence ID" value="SEG46762.1"/>
    <property type="molecule type" value="Genomic_DNA"/>
</dbReference>
<evidence type="ECO:0000256" key="1">
    <source>
        <dbReference type="SAM" id="MobiDB-lite"/>
    </source>
</evidence>
<evidence type="ECO:0000313" key="3">
    <source>
        <dbReference type="Proteomes" id="UP000236728"/>
    </source>
</evidence>
<feature type="region of interest" description="Disordered" evidence="1">
    <location>
        <begin position="187"/>
        <end position="209"/>
    </location>
</feature>
<reference evidence="2 3" key="1">
    <citation type="submission" date="2016-10" db="EMBL/GenBank/DDBJ databases">
        <authorList>
            <person name="de Groot N.N."/>
        </authorList>
    </citation>
    <scope>NUCLEOTIDE SEQUENCE [LARGE SCALE GENOMIC DNA]</scope>
    <source>
        <strain evidence="2 3">DSM 22489</strain>
    </source>
</reference>